<protein>
    <submittedName>
        <fullName evidence="1">Uncharacterized protein</fullName>
    </submittedName>
</protein>
<evidence type="ECO:0000313" key="1">
    <source>
        <dbReference type="EMBL" id="KAG0662401.1"/>
    </source>
</evidence>
<reference evidence="1 2" key="1">
    <citation type="submission" date="2020-11" db="EMBL/GenBank/DDBJ databases">
        <title>Kefir isolates.</title>
        <authorList>
            <person name="Marcisauskas S."/>
            <person name="Kim Y."/>
            <person name="Blasche S."/>
        </authorList>
    </citation>
    <scope>NUCLEOTIDE SEQUENCE [LARGE SCALE GENOMIC DNA]</scope>
    <source>
        <strain evidence="1 2">KR</strain>
    </source>
</reference>
<comment type="caution">
    <text evidence="1">The sequence shown here is derived from an EMBL/GenBank/DDBJ whole genome shotgun (WGS) entry which is preliminary data.</text>
</comment>
<organism evidence="1 2">
    <name type="scientific">Rhodotorula mucilaginosa</name>
    <name type="common">Yeast</name>
    <name type="synonym">Rhodotorula rubra</name>
    <dbReference type="NCBI Taxonomy" id="5537"/>
    <lineage>
        <taxon>Eukaryota</taxon>
        <taxon>Fungi</taxon>
        <taxon>Dikarya</taxon>
        <taxon>Basidiomycota</taxon>
        <taxon>Pucciniomycotina</taxon>
        <taxon>Microbotryomycetes</taxon>
        <taxon>Sporidiobolales</taxon>
        <taxon>Sporidiobolaceae</taxon>
        <taxon>Rhodotorula</taxon>
    </lineage>
</organism>
<gene>
    <name evidence="1" type="ORF">C6P46_003347</name>
</gene>
<keyword evidence="2" id="KW-1185">Reference proteome</keyword>
<accession>A0A9P6W333</accession>
<sequence>MGLAEKLSRQLVTYMTNQGIAAPCPLPTIDSLPNPNAMKRTASTTMTASDAEDDIITLVTSNDPPFELPVERELLRDSRVFSDMFSLPTTSDGDARLNVAETAYELGLWIDFLRSGQVETPDPDAWDHDTDQEVGQDVVRIAKLVDN</sequence>
<proteinExistence type="predicted"/>
<dbReference type="EMBL" id="PUHQ01000027">
    <property type="protein sequence ID" value="KAG0662401.1"/>
    <property type="molecule type" value="Genomic_DNA"/>
</dbReference>
<dbReference type="AlphaFoldDB" id="A0A9P6W333"/>
<dbReference type="Proteomes" id="UP000777482">
    <property type="component" value="Unassembled WGS sequence"/>
</dbReference>
<name>A0A9P6W333_RHOMI</name>
<evidence type="ECO:0000313" key="2">
    <source>
        <dbReference type="Proteomes" id="UP000777482"/>
    </source>
</evidence>